<protein>
    <submittedName>
        <fullName evidence="2">Uncharacterized protein</fullName>
    </submittedName>
</protein>
<gene>
    <name evidence="2" type="ORF">L248_3155</name>
</gene>
<proteinExistence type="predicted"/>
<sequence length="171" mass="18735">MGKFLKLLFVVIVMMLALPLIGVAAAAAVLIGLGGAGLAIMLTVVLFVPFLIIIPLVVLISILWVSRRREGTVKIRIRDDAGTAEYAVQMTIDLGHWLKRGWHEYRAQKRAGRGETMETVAEELMMTEVKPEIAAAVAKQYSAADGARVLALTSTDQIDIDFKGGHFRHHD</sequence>
<keyword evidence="1" id="KW-1133">Transmembrane helix</keyword>
<dbReference type="EMBL" id="KI271590">
    <property type="protein sequence ID" value="ERL64993.1"/>
    <property type="molecule type" value="Genomic_DNA"/>
</dbReference>
<dbReference type="HOGENOM" id="CLU_1561014_0_0_9"/>
<organism evidence="2 3">
    <name type="scientific">Schleiferilactobacillus shenzhenensis LY-73</name>
    <dbReference type="NCBI Taxonomy" id="1231336"/>
    <lineage>
        <taxon>Bacteria</taxon>
        <taxon>Bacillati</taxon>
        <taxon>Bacillota</taxon>
        <taxon>Bacilli</taxon>
        <taxon>Lactobacillales</taxon>
        <taxon>Lactobacillaceae</taxon>
        <taxon>Schleiferilactobacillus</taxon>
    </lineage>
</organism>
<evidence type="ECO:0000313" key="2">
    <source>
        <dbReference type="EMBL" id="ERL64993.1"/>
    </source>
</evidence>
<dbReference type="AlphaFoldDB" id="U4TSY4"/>
<evidence type="ECO:0000256" key="1">
    <source>
        <dbReference type="SAM" id="Phobius"/>
    </source>
</evidence>
<feature type="transmembrane region" description="Helical" evidence="1">
    <location>
        <begin position="36"/>
        <end position="65"/>
    </location>
</feature>
<evidence type="ECO:0000313" key="3">
    <source>
        <dbReference type="Proteomes" id="UP000030647"/>
    </source>
</evidence>
<accession>U4TSY4</accession>
<dbReference type="eggNOG" id="ENOG5032G46">
    <property type="taxonomic scope" value="Bacteria"/>
</dbReference>
<keyword evidence="1" id="KW-0472">Membrane</keyword>
<keyword evidence="1" id="KW-0812">Transmembrane</keyword>
<dbReference type="Proteomes" id="UP000030647">
    <property type="component" value="Unassembled WGS sequence"/>
</dbReference>
<reference evidence="3" key="1">
    <citation type="journal article" date="2013" name="Genome Announc.">
        <title>Whole-Genome Sequencing of Lactobacillus shenzhenensis Strain LY-73T.</title>
        <authorList>
            <person name="Lin Z."/>
            <person name="Liu Z."/>
            <person name="Yang R."/>
            <person name="Zou Y."/>
            <person name="Wan D."/>
            <person name="Chen J."/>
            <person name="Guo M."/>
            <person name="Zhao J."/>
            <person name="Fang C."/>
            <person name="Yang R."/>
            <person name="Liu F."/>
        </authorList>
    </citation>
    <scope>NUCLEOTIDE SEQUENCE [LARGE SCALE GENOMIC DNA]</scope>
    <source>
        <strain evidence="3">LY-73</strain>
    </source>
</reference>
<keyword evidence="3" id="KW-1185">Reference proteome</keyword>
<name>U4TSY4_9LACO</name>
<dbReference type="STRING" id="1231336.L248_3155"/>